<evidence type="ECO:0008006" key="4">
    <source>
        <dbReference type="Google" id="ProtNLM"/>
    </source>
</evidence>
<feature type="chain" id="PRO_5038750539" description="Lipoprotein" evidence="1">
    <location>
        <begin position="25"/>
        <end position="249"/>
    </location>
</feature>
<evidence type="ECO:0000313" key="3">
    <source>
        <dbReference type="Proteomes" id="UP000287609"/>
    </source>
</evidence>
<keyword evidence="3" id="KW-1185">Reference proteome</keyword>
<reference evidence="2 3" key="1">
    <citation type="submission" date="2018-09" db="EMBL/GenBank/DDBJ databases">
        <title>Characterization of the phylogenetic diversity of five novel species belonging to the genus Bifidobacterium.</title>
        <authorList>
            <person name="Lugli G.A."/>
            <person name="Duranti S."/>
            <person name="Milani C."/>
        </authorList>
    </citation>
    <scope>NUCLEOTIDE SEQUENCE [LARGE SCALE GENOMIC DNA]</scope>
    <source>
        <strain evidence="2 3">2036B</strain>
    </source>
</reference>
<dbReference type="RefSeq" id="WP_125963691.1">
    <property type="nucleotide sequence ID" value="NZ_QXGM01000002.1"/>
</dbReference>
<name>A0A430FQA3_9BIFI</name>
<evidence type="ECO:0000313" key="2">
    <source>
        <dbReference type="EMBL" id="RSX55010.1"/>
    </source>
</evidence>
<protein>
    <recommendedName>
        <fullName evidence="4">Lipoprotein</fullName>
    </recommendedName>
</protein>
<dbReference type="EMBL" id="QXGM01000002">
    <property type="protein sequence ID" value="RSX55010.1"/>
    <property type="molecule type" value="Genomic_DNA"/>
</dbReference>
<feature type="signal peptide" evidence="1">
    <location>
        <begin position="1"/>
        <end position="24"/>
    </location>
</feature>
<proteinExistence type="predicted"/>
<sequence>MRSKVLKKIACVCIPLLLAVNCSACGDQTTSKSSDTSSNSSTHFDISSYHSASEYIKGVLTTFKQQISDPQREVLERALEHDGQVSDTDYHNAWQQYSKCLVDKGYNPPPLQLDSGIYRSGIFLDANLPEEQRTKVSKDAKACDLETKSFVNAAYLVSKGNSQVTGYPNDIVDCLHKRNLVSDSYTANQFNEEESQFNNTSDRSFSELIQQGQTPFSFDIASQDAQYCLALSGAKHLLKEDSIEWHPFG</sequence>
<accession>A0A430FQA3</accession>
<organism evidence="2 3">
    <name type="scientific">Bifidobacterium dolichotidis</name>
    <dbReference type="NCBI Taxonomy" id="2306976"/>
    <lineage>
        <taxon>Bacteria</taxon>
        <taxon>Bacillati</taxon>
        <taxon>Actinomycetota</taxon>
        <taxon>Actinomycetes</taxon>
        <taxon>Bifidobacteriales</taxon>
        <taxon>Bifidobacteriaceae</taxon>
        <taxon>Bifidobacterium</taxon>
    </lineage>
</organism>
<dbReference type="AlphaFoldDB" id="A0A430FQA3"/>
<comment type="caution">
    <text evidence="2">The sequence shown here is derived from an EMBL/GenBank/DDBJ whole genome shotgun (WGS) entry which is preliminary data.</text>
</comment>
<evidence type="ECO:0000256" key="1">
    <source>
        <dbReference type="SAM" id="SignalP"/>
    </source>
</evidence>
<gene>
    <name evidence="2" type="ORF">D2E26_1064</name>
</gene>
<dbReference type="OrthoDB" id="3230671at2"/>
<dbReference type="Proteomes" id="UP000287609">
    <property type="component" value="Unassembled WGS sequence"/>
</dbReference>
<keyword evidence="1" id="KW-0732">Signal</keyword>